<feature type="transmembrane region" description="Helical" evidence="24">
    <location>
        <begin position="30"/>
        <end position="49"/>
    </location>
</feature>
<dbReference type="PANTHER" id="PTHR34299">
    <property type="entry name" value="DIACYLGLYCEROL KINASE"/>
    <property type="match status" value="1"/>
</dbReference>
<comment type="cofactor">
    <cofactor evidence="23">
        <name>Mg(2+)</name>
        <dbReference type="ChEBI" id="CHEBI:18420"/>
    </cofactor>
    <text evidence="23">Mn(2+), Zn(2+), Cd(2+) and Co(2+) support activity to lesser extents.</text>
</comment>
<evidence type="ECO:0000256" key="10">
    <source>
        <dbReference type="ARBA" id="ARBA00022723"/>
    </source>
</evidence>
<dbReference type="InterPro" id="IPR000829">
    <property type="entry name" value="DAGK"/>
</dbReference>
<comment type="catalytic activity">
    <reaction evidence="24">
        <text>a 1,2-diacyl-sn-glycerol + ATP = a 1,2-diacyl-sn-glycero-3-phosphate + ADP + H(+)</text>
        <dbReference type="Rhea" id="RHEA:10272"/>
        <dbReference type="ChEBI" id="CHEBI:15378"/>
        <dbReference type="ChEBI" id="CHEBI:17815"/>
        <dbReference type="ChEBI" id="CHEBI:30616"/>
        <dbReference type="ChEBI" id="CHEBI:58608"/>
        <dbReference type="ChEBI" id="CHEBI:456216"/>
        <dbReference type="EC" id="2.7.1.107"/>
    </reaction>
</comment>
<dbReference type="PANTHER" id="PTHR34299:SF1">
    <property type="entry name" value="DIACYLGLYCEROL KINASE"/>
    <property type="match status" value="1"/>
</dbReference>
<keyword evidence="8 24" id="KW-0808">Transferase</keyword>
<evidence type="ECO:0000256" key="12">
    <source>
        <dbReference type="ARBA" id="ARBA00022777"/>
    </source>
</evidence>
<evidence type="ECO:0000256" key="4">
    <source>
        <dbReference type="ARBA" id="ARBA00017575"/>
    </source>
</evidence>
<evidence type="ECO:0000256" key="14">
    <source>
        <dbReference type="ARBA" id="ARBA00022842"/>
    </source>
</evidence>
<keyword evidence="15 24" id="KW-1133">Transmembrane helix</keyword>
<evidence type="ECO:0000313" key="25">
    <source>
        <dbReference type="EMBL" id="ALF46880.1"/>
    </source>
</evidence>
<evidence type="ECO:0000256" key="17">
    <source>
        <dbReference type="ARBA" id="ARBA00023136"/>
    </source>
</evidence>
<keyword evidence="19 24" id="KW-1208">Phospholipid metabolism</keyword>
<evidence type="ECO:0000256" key="24">
    <source>
        <dbReference type="RuleBase" id="RU363065"/>
    </source>
</evidence>
<evidence type="ECO:0000256" key="7">
    <source>
        <dbReference type="ARBA" id="ARBA00022519"/>
    </source>
</evidence>
<evidence type="ECO:0000256" key="9">
    <source>
        <dbReference type="ARBA" id="ARBA00022692"/>
    </source>
</evidence>
<dbReference type="GO" id="GO:0046872">
    <property type="term" value="F:metal ion binding"/>
    <property type="evidence" value="ECO:0007669"/>
    <property type="project" value="UniProtKB-KW"/>
</dbReference>
<feature type="transmembrane region" description="Helical" evidence="24">
    <location>
        <begin position="55"/>
        <end position="74"/>
    </location>
</feature>
<dbReference type="RefSeq" id="WP_054195985.1">
    <property type="nucleotide sequence ID" value="NZ_CABMKQ010000024.1"/>
</dbReference>
<dbReference type="PATRIC" id="fig|199.248.peg.182"/>
<accession>A0A0M5MDZ0</accession>
<dbReference type="InterPro" id="IPR033718">
    <property type="entry name" value="DAGK_prok"/>
</dbReference>
<evidence type="ECO:0000256" key="21">
    <source>
        <dbReference type="PIRSR" id="PIRSR600829-2"/>
    </source>
</evidence>
<evidence type="ECO:0000256" key="19">
    <source>
        <dbReference type="ARBA" id="ARBA00023264"/>
    </source>
</evidence>
<evidence type="ECO:0000256" key="22">
    <source>
        <dbReference type="PIRSR" id="PIRSR600829-3"/>
    </source>
</evidence>
<feature type="binding site" evidence="23">
    <location>
        <position position="27"/>
    </location>
    <ligand>
        <name>a divalent metal cation</name>
        <dbReference type="ChEBI" id="CHEBI:60240"/>
    </ligand>
</feature>
<dbReference type="CDD" id="cd14264">
    <property type="entry name" value="DAGK_IM"/>
    <property type="match status" value="1"/>
</dbReference>
<evidence type="ECO:0000256" key="20">
    <source>
        <dbReference type="PIRSR" id="PIRSR600829-1"/>
    </source>
</evidence>
<comment type="subcellular location">
    <subcellularLocation>
        <location evidence="1">Cell inner membrane</location>
        <topology evidence="1">Multi-pass membrane protein</topology>
    </subcellularLocation>
</comment>
<reference evidence="26" key="1">
    <citation type="submission" date="2015-08" db="EMBL/GenBank/DDBJ databases">
        <title>Comparative genomics of the Campylobacter concisus group.</title>
        <authorList>
            <person name="Miller W.G."/>
            <person name="Yee E."/>
            <person name="Chapman M.H."/>
            <person name="Huynh S."/>
            <person name="Bono J.L."/>
            <person name="On S.L.W."/>
            <person name="St Leger J."/>
            <person name="Foster G."/>
            <person name="Parker C.T."/>
        </authorList>
    </citation>
    <scope>NUCLEOTIDE SEQUENCE [LARGE SCALE GENOMIC DNA]</scope>
    <source>
        <strain evidence="26">ATCC 33237</strain>
    </source>
</reference>
<comment type="function">
    <text evidence="24">Catalyzes the ATP-dependent phosphorylation of sn-l,2-diacylglycerol (DAG) to phosphatidic acid. Involved in the recycling of diacylglycerol produced as a by-product during membrane-derived oligosaccharide (MDO) biosynthesis.</text>
</comment>
<dbReference type="Gene3D" id="1.10.287.3610">
    <property type="match status" value="1"/>
</dbReference>
<evidence type="ECO:0000256" key="15">
    <source>
        <dbReference type="ARBA" id="ARBA00022989"/>
    </source>
</evidence>
<comment type="similarity">
    <text evidence="2 24">Belongs to the bacterial diacylglycerol kinase family.</text>
</comment>
<dbReference type="EC" id="2.7.1.107" evidence="3 24"/>
<feature type="binding site" evidence="22">
    <location>
        <position position="27"/>
    </location>
    <ligand>
        <name>ATP</name>
        <dbReference type="ChEBI" id="CHEBI:30616"/>
    </ligand>
</feature>
<keyword evidence="12 24" id="KW-0418">Kinase</keyword>
<dbReference type="Pfam" id="PF01219">
    <property type="entry name" value="DAGK_prokar"/>
    <property type="match status" value="1"/>
</dbReference>
<keyword evidence="7" id="KW-0997">Cell inner membrane</keyword>
<gene>
    <name evidence="25" type="primary">dgkA</name>
    <name evidence="25" type="ORF">CCON33237_0158</name>
</gene>
<feature type="binding site" evidence="21">
    <location>
        <position position="68"/>
    </location>
    <ligand>
        <name>substrate</name>
    </ligand>
</feature>
<dbReference type="GO" id="GO:0006654">
    <property type="term" value="P:phosphatidic acid biosynthetic process"/>
    <property type="evidence" value="ECO:0007669"/>
    <property type="project" value="InterPro"/>
</dbReference>
<evidence type="ECO:0000256" key="23">
    <source>
        <dbReference type="PIRSR" id="PIRSR600829-4"/>
    </source>
</evidence>
<keyword evidence="18" id="KW-0594">Phospholipid biosynthesis</keyword>
<dbReference type="GO" id="GO:0005524">
    <property type="term" value="F:ATP binding"/>
    <property type="evidence" value="ECO:0007669"/>
    <property type="project" value="UniProtKB-KW"/>
</dbReference>
<dbReference type="AlphaFoldDB" id="A0A0M5MDZ0"/>
<feature type="binding site" evidence="22">
    <location>
        <begin position="93"/>
        <end position="94"/>
    </location>
    <ligand>
        <name>ATP</name>
        <dbReference type="ChEBI" id="CHEBI:30616"/>
    </ligand>
</feature>
<feature type="active site" description="Proton acceptor" evidence="20">
    <location>
        <position position="68"/>
    </location>
</feature>
<keyword evidence="14 23" id="KW-0460">Magnesium</keyword>
<evidence type="ECO:0000256" key="6">
    <source>
        <dbReference type="ARBA" id="ARBA00022516"/>
    </source>
</evidence>
<evidence type="ECO:0000256" key="2">
    <source>
        <dbReference type="ARBA" id="ARBA00005967"/>
    </source>
</evidence>
<keyword evidence="13 22" id="KW-0067">ATP-binding</keyword>
<proteinExistence type="inferred from homology"/>
<dbReference type="GO" id="GO:0004143">
    <property type="term" value="F:ATP-dependent diacylglycerol kinase activity"/>
    <property type="evidence" value="ECO:0007669"/>
    <property type="project" value="UniProtKB-EC"/>
</dbReference>
<name>A0A0M5MDZ0_9BACT</name>
<organism evidence="25 26">
    <name type="scientific">Campylobacter concisus</name>
    <dbReference type="NCBI Taxonomy" id="199"/>
    <lineage>
        <taxon>Bacteria</taxon>
        <taxon>Pseudomonadati</taxon>
        <taxon>Campylobacterota</taxon>
        <taxon>Epsilonproteobacteria</taxon>
        <taxon>Campylobacterales</taxon>
        <taxon>Campylobacteraceae</taxon>
        <taxon>Campylobacter</taxon>
    </lineage>
</organism>
<evidence type="ECO:0000313" key="26">
    <source>
        <dbReference type="Proteomes" id="UP000066049"/>
    </source>
</evidence>
<keyword evidence="5" id="KW-1003">Cell membrane</keyword>
<evidence type="ECO:0000256" key="3">
    <source>
        <dbReference type="ARBA" id="ARBA00012133"/>
    </source>
</evidence>
<sequence>MRNQPEYKFFKNFGYAREGLAEIFKNEKSFRIEICIFLLAALSLFFWNFDLVFNLFLIFSMAFVLVCECLNSGLERVTDLASPDYHALAKAAKDAGSAAVMIANFLCGALWCVAIGYKIWS</sequence>
<keyword evidence="9 24" id="KW-0812">Transmembrane</keyword>
<evidence type="ECO:0000256" key="13">
    <source>
        <dbReference type="ARBA" id="ARBA00022840"/>
    </source>
</evidence>
<evidence type="ECO:0000256" key="11">
    <source>
        <dbReference type="ARBA" id="ARBA00022741"/>
    </source>
</evidence>
<dbReference type="Proteomes" id="UP000066049">
    <property type="component" value="Chromosome"/>
</dbReference>
<dbReference type="InterPro" id="IPR036945">
    <property type="entry name" value="DAGK_sf"/>
</dbReference>
<dbReference type="KEGG" id="ccoc:CCON33237_0158"/>
<keyword evidence="11 22" id="KW-0547">Nucleotide-binding</keyword>
<evidence type="ECO:0000256" key="18">
    <source>
        <dbReference type="ARBA" id="ARBA00023209"/>
    </source>
</evidence>
<feature type="binding site" evidence="22">
    <location>
        <position position="15"/>
    </location>
    <ligand>
        <name>ATP</name>
        <dbReference type="ChEBI" id="CHEBI:30616"/>
    </ligand>
</feature>
<dbReference type="EMBL" id="CP012541">
    <property type="protein sequence ID" value="ALF46880.1"/>
    <property type="molecule type" value="Genomic_DNA"/>
</dbReference>
<feature type="transmembrane region" description="Helical" evidence="24">
    <location>
        <begin position="95"/>
        <end position="120"/>
    </location>
</feature>
<feature type="binding site" evidence="23">
    <location>
        <position position="75"/>
    </location>
    <ligand>
        <name>a divalent metal cation</name>
        <dbReference type="ChEBI" id="CHEBI:60240"/>
    </ligand>
</feature>
<evidence type="ECO:0000256" key="5">
    <source>
        <dbReference type="ARBA" id="ARBA00022475"/>
    </source>
</evidence>
<keyword evidence="16 24" id="KW-0443">Lipid metabolism</keyword>
<protein>
    <recommendedName>
        <fullName evidence="4 24">Diacylglycerol kinase</fullName>
        <ecNumber evidence="3 24">2.7.1.107</ecNumber>
    </recommendedName>
</protein>
<evidence type="ECO:0000256" key="8">
    <source>
        <dbReference type="ARBA" id="ARBA00022679"/>
    </source>
</evidence>
<keyword evidence="10 23" id="KW-0479">Metal-binding</keyword>
<feature type="binding site" evidence="21">
    <location>
        <position position="97"/>
    </location>
    <ligand>
        <name>substrate</name>
    </ligand>
</feature>
<evidence type="ECO:0000256" key="16">
    <source>
        <dbReference type="ARBA" id="ARBA00023098"/>
    </source>
</evidence>
<dbReference type="GeneID" id="28661826"/>
<dbReference type="GO" id="GO:0005886">
    <property type="term" value="C:plasma membrane"/>
    <property type="evidence" value="ECO:0007669"/>
    <property type="project" value="UniProtKB-SubCell"/>
</dbReference>
<keyword evidence="6" id="KW-0444">Lipid biosynthesis</keyword>
<keyword evidence="17 24" id="KW-0472">Membrane</keyword>
<feature type="binding site" evidence="22">
    <location>
        <position position="75"/>
    </location>
    <ligand>
        <name>ATP</name>
        <dbReference type="ChEBI" id="CHEBI:30616"/>
    </ligand>
</feature>
<evidence type="ECO:0000256" key="1">
    <source>
        <dbReference type="ARBA" id="ARBA00004429"/>
    </source>
</evidence>